<keyword evidence="1" id="KW-0732">Signal</keyword>
<evidence type="ECO:0000313" key="3">
    <source>
        <dbReference type="Proteomes" id="UP001404956"/>
    </source>
</evidence>
<reference evidence="2 3" key="1">
    <citation type="submission" date="2024-02" db="EMBL/GenBank/DDBJ databases">
        <title>Deinococcus aluminii NBRC 112889.</title>
        <authorList>
            <person name="Ichikawa N."/>
            <person name="Katano-Makiyama Y."/>
            <person name="Hidaka K."/>
        </authorList>
    </citation>
    <scope>NUCLEOTIDE SEQUENCE [LARGE SCALE GENOMIC DNA]</scope>
    <source>
        <strain evidence="2 3">NBRC 112889</strain>
    </source>
</reference>
<feature type="signal peptide" evidence="1">
    <location>
        <begin position="1"/>
        <end position="28"/>
    </location>
</feature>
<evidence type="ECO:0000313" key="2">
    <source>
        <dbReference type="EMBL" id="GAA5532674.1"/>
    </source>
</evidence>
<dbReference type="RefSeq" id="WP_345452000.1">
    <property type="nucleotide sequence ID" value="NZ_BAABRV010000002.1"/>
</dbReference>
<comment type="caution">
    <text evidence="2">The sequence shown here is derived from an EMBL/GenBank/DDBJ whole genome shotgun (WGS) entry which is preliminary data.</text>
</comment>
<keyword evidence="3" id="KW-1185">Reference proteome</keyword>
<evidence type="ECO:0008006" key="4">
    <source>
        <dbReference type="Google" id="ProtNLM"/>
    </source>
</evidence>
<feature type="chain" id="PRO_5046689679" description="Lipoprotein" evidence="1">
    <location>
        <begin position="29"/>
        <end position="230"/>
    </location>
</feature>
<dbReference type="Proteomes" id="UP001404956">
    <property type="component" value="Unassembled WGS sequence"/>
</dbReference>
<dbReference type="PROSITE" id="PS51257">
    <property type="entry name" value="PROKAR_LIPOPROTEIN"/>
    <property type="match status" value="1"/>
</dbReference>
<sequence length="230" mass="23316">MNNLPRLVLLAGAALALTACGGSSPPRASDQPPVLVINGKVATWSGSGRVSVPDLLAVSAPVNADGTFALALPGEAVLMGRTTTASEVMTSLDCTGSLSSSAAGTRGFLLAVLNAQDVSGTRQVSAVEGIKTGALSRSVHARAWLYADGATQLRGTVDCAKLLNISQLNNLPVDVAVNTQRGWNVVDLTLNLSANIFGQVSGSGAAANSAAGTAPTTWRTMSELQAQLGF</sequence>
<accession>A0ABP9XBC0</accession>
<proteinExistence type="predicted"/>
<name>A0ABP9XBC0_9DEIO</name>
<dbReference type="EMBL" id="BAABRV010000002">
    <property type="protein sequence ID" value="GAA5532674.1"/>
    <property type="molecule type" value="Genomic_DNA"/>
</dbReference>
<organism evidence="2 3">
    <name type="scientific">Deinococcus aluminii</name>
    <dbReference type="NCBI Taxonomy" id="1656885"/>
    <lineage>
        <taxon>Bacteria</taxon>
        <taxon>Thermotogati</taxon>
        <taxon>Deinococcota</taxon>
        <taxon>Deinococci</taxon>
        <taxon>Deinococcales</taxon>
        <taxon>Deinococcaceae</taxon>
        <taxon>Deinococcus</taxon>
    </lineage>
</organism>
<gene>
    <name evidence="2" type="ORF">Dalu01_01063</name>
</gene>
<protein>
    <recommendedName>
        <fullName evidence="4">Lipoprotein</fullName>
    </recommendedName>
</protein>
<evidence type="ECO:0000256" key="1">
    <source>
        <dbReference type="SAM" id="SignalP"/>
    </source>
</evidence>